<evidence type="ECO:0000313" key="2">
    <source>
        <dbReference type="Proteomes" id="UP000002489"/>
    </source>
</evidence>
<dbReference type="EnsemblFungi" id="FOXG_11330T0">
    <property type="protein sequence ID" value="FOXG_11330P0"/>
    <property type="gene ID" value="FOXG_11330"/>
</dbReference>
<organism evidence="1 2">
    <name type="scientific">Fusarium oxysporum (strain Fo5176)</name>
    <name type="common">Fusarium vascular wilt</name>
    <dbReference type="NCBI Taxonomy" id="660025"/>
    <lineage>
        <taxon>Eukaryota</taxon>
        <taxon>Fungi</taxon>
        <taxon>Dikarya</taxon>
        <taxon>Ascomycota</taxon>
        <taxon>Pezizomycotina</taxon>
        <taxon>Sordariomycetes</taxon>
        <taxon>Hypocreomycetidae</taxon>
        <taxon>Hypocreales</taxon>
        <taxon>Nectriaceae</taxon>
        <taxon>Fusarium</taxon>
        <taxon>Fusarium oxysporum species complex</taxon>
    </lineage>
</organism>
<proteinExistence type="predicted"/>
<dbReference type="InterPro" id="IPR014729">
    <property type="entry name" value="Rossmann-like_a/b/a_fold"/>
</dbReference>
<dbReference type="PANTHER" id="PTHR30336:SF20">
    <property type="entry name" value="DUF218 DOMAIN-CONTAINING PROTEIN"/>
    <property type="match status" value="1"/>
</dbReference>
<dbReference type="Gene3D" id="1.10.3620.10">
    <property type="entry name" value="YdcF like domain"/>
    <property type="match status" value="1"/>
</dbReference>
<dbReference type="AlphaFoldDB" id="A0A0D2Y4X6"/>
<accession>A0A0D2Y4X6</accession>
<dbReference type="STRING" id="426428.A0A0D2Y4X6"/>
<reference evidence="2" key="1">
    <citation type="journal article" date="2012" name="Mol. Plant Microbe Interact.">
        <title>A highly conserved effector in Fusarium oxysporum is required for full virulence on Arabidopsis.</title>
        <authorList>
            <person name="Thatcher L.F."/>
            <person name="Gardiner D.M."/>
            <person name="Kazan K."/>
            <person name="Manners J."/>
        </authorList>
    </citation>
    <scope>NUCLEOTIDE SEQUENCE [LARGE SCALE GENOMIC DNA]</scope>
    <source>
        <strain evidence="2">Fo5176</strain>
    </source>
</reference>
<name>A0A0D2Y4X6_FUSOF</name>
<sequence length="297" mass="32819">MDIFPDKVSKAADAANIISEFVAHEQVCTLSDLHRALFRSSATKKQLNVKTNPVSVAVVVLCGSAILSIVDTVISSVMKLVEATARHPKYNSITGQVQGQPEARVFQTIVEQFFHLEVEKGSLITAGKHPTQKFTILIEDASTNCALNAVFTRKVLDQHGYTSPYSIVVAQDPTMCRRTVAAFEQVYSDKMDDTPVFAGWPTFVPRVAVQDSIAQNQVGGLSSYLRYDIAEFHNNQANGLWGMERLMSLLVGEIPRMRDDQNGYGPRGKGSIVHVDIPQYVEDAWMILGDTLGQKMR</sequence>
<evidence type="ECO:0000313" key="1">
    <source>
        <dbReference type="EnsemblFungi" id="FOXG_11330P0"/>
    </source>
</evidence>
<dbReference type="Proteomes" id="UP000002489">
    <property type="component" value="Unassembled WGS sequence"/>
</dbReference>
<protein>
    <submittedName>
        <fullName evidence="1">Uncharacterized protein</fullName>
    </submittedName>
</protein>
<dbReference type="InterPro" id="IPR051599">
    <property type="entry name" value="Cell_Envelope_Assoc"/>
</dbReference>
<reference evidence="1" key="2">
    <citation type="submission" date="2025-08" db="UniProtKB">
        <authorList>
            <consortium name="EnsemblFungi"/>
        </authorList>
    </citation>
    <scope>IDENTIFICATION</scope>
    <source>
        <strain evidence="1">4287 / CBS 123668 / FGSC 9935 / NRRL 34936</strain>
    </source>
</reference>
<dbReference type="PANTHER" id="PTHR30336">
    <property type="entry name" value="INNER MEMBRANE PROTEIN, PROBABLE PERMEASE"/>
    <property type="match status" value="1"/>
</dbReference>
<dbReference type="Gene3D" id="3.40.50.620">
    <property type="entry name" value="HUPs"/>
    <property type="match status" value="1"/>
</dbReference>
<dbReference type="GO" id="GO:0005886">
    <property type="term" value="C:plasma membrane"/>
    <property type="evidence" value="ECO:0007669"/>
    <property type="project" value="TreeGrafter"/>
</dbReference>